<gene>
    <name evidence="1" type="ORF">R7226_05730</name>
</gene>
<dbReference type="RefSeq" id="WP_318596082.1">
    <property type="nucleotide sequence ID" value="NZ_JAWSTH010000009.1"/>
</dbReference>
<proteinExistence type="predicted"/>
<protein>
    <submittedName>
        <fullName evidence="1">Uncharacterized protein</fullName>
    </submittedName>
</protein>
<dbReference type="Proteomes" id="UP001284601">
    <property type="component" value="Unassembled WGS sequence"/>
</dbReference>
<reference evidence="2" key="1">
    <citation type="submission" date="2023-07" db="EMBL/GenBank/DDBJ databases">
        <title>Conexibacter stalactiti sp. nov., isolated from stalactites in a lava cave and emended description of the genus Conexibacter.</title>
        <authorList>
            <person name="Lee S.D."/>
        </authorList>
    </citation>
    <scope>NUCLEOTIDE SEQUENCE [LARGE SCALE GENOMIC DNA]</scope>
    <source>
        <strain evidence="2">KCTC 39840</strain>
    </source>
</reference>
<comment type="caution">
    <text evidence="1">The sequence shown here is derived from an EMBL/GenBank/DDBJ whole genome shotgun (WGS) entry which is preliminary data.</text>
</comment>
<sequence>MVWDSCVWERTWGSYAVEAILPGGSRHIRNVRFMTGTPNAVRHELESQCHFSSKLTCIGASASGSANAKDLTVALQLGPIGNR</sequence>
<dbReference type="EMBL" id="JAWSTH010000009">
    <property type="protein sequence ID" value="MDW5593823.1"/>
    <property type="molecule type" value="Genomic_DNA"/>
</dbReference>
<evidence type="ECO:0000313" key="2">
    <source>
        <dbReference type="Proteomes" id="UP001284601"/>
    </source>
</evidence>
<organism evidence="1 2">
    <name type="scientific">Conexibacter stalactiti</name>
    <dbReference type="NCBI Taxonomy" id="1940611"/>
    <lineage>
        <taxon>Bacteria</taxon>
        <taxon>Bacillati</taxon>
        <taxon>Actinomycetota</taxon>
        <taxon>Thermoleophilia</taxon>
        <taxon>Solirubrobacterales</taxon>
        <taxon>Conexibacteraceae</taxon>
        <taxon>Conexibacter</taxon>
    </lineage>
</organism>
<accession>A0ABU4HKI0</accession>
<keyword evidence="2" id="KW-1185">Reference proteome</keyword>
<evidence type="ECO:0000313" key="1">
    <source>
        <dbReference type="EMBL" id="MDW5593823.1"/>
    </source>
</evidence>
<name>A0ABU4HKI0_9ACTN</name>